<name>A0ACC0F7K8_9ERIC</name>
<evidence type="ECO:0000313" key="2">
    <source>
        <dbReference type="Proteomes" id="UP001060215"/>
    </source>
</evidence>
<comment type="caution">
    <text evidence="1">The sequence shown here is derived from an EMBL/GenBank/DDBJ whole genome shotgun (WGS) entry which is preliminary data.</text>
</comment>
<reference evidence="1 2" key="1">
    <citation type="journal article" date="2022" name="Plant J.">
        <title>Chromosome-level genome of Camellia lanceoleosa provides a valuable resource for understanding genome evolution and self-incompatibility.</title>
        <authorList>
            <person name="Gong W."/>
            <person name="Xiao S."/>
            <person name="Wang L."/>
            <person name="Liao Z."/>
            <person name="Chang Y."/>
            <person name="Mo W."/>
            <person name="Hu G."/>
            <person name="Li W."/>
            <person name="Zhao G."/>
            <person name="Zhu H."/>
            <person name="Hu X."/>
            <person name="Ji K."/>
            <person name="Xiang X."/>
            <person name="Song Q."/>
            <person name="Yuan D."/>
            <person name="Jin S."/>
            <person name="Zhang L."/>
        </authorList>
    </citation>
    <scope>NUCLEOTIDE SEQUENCE [LARGE SCALE GENOMIC DNA]</scope>
    <source>
        <strain evidence="1">SQ_2022a</strain>
    </source>
</reference>
<gene>
    <name evidence="1" type="ORF">LOK49_LG15G02107</name>
</gene>
<sequence length="586" mass="62646">MPASASASARLPEDLITRLSSATDDGEAKLMALRELKNQIIGSRTKKLSYVKLGAVPSVVSILADGSSNSLLVQSAAAIGSFACGFDAGVKAVLDAGAFPHLFSLISHSNDKVVDARAHSLKIIYQSKLAPKYDFFQERNMKFLLSLLNSENENVTGLGESIITHSCETSIEQKALSDAGALERLVDLLGGSLCQRDASLESLPPQSHNPGSVSTKDRYPQTRLLACMCLIVVRNTSPSYLQDVGTKTKLILILLELLDGPGLVGDEAAFSFSSLIAEKEDLQKLVFEANVVLNLVTDLLNHDSANVRAAACICLRSVSCSVKNLSAGSFMNEVIVLPLIKLLHGSSTYVQVAALGVISNIVVNFTTPKSAFMQCGGVKQLAQLSKSMESTVRVNAVWALRNLMFLKDHRCKEEIFLELTASTLASLICDPEPSVQEQALGLVRNLVHGCIDSVEYVFADDALILHAVGRQLQTASKAEVLIEQPPPLTLSLPTTLHTSQLRHHPHSSWAYSPTLDASITTTTVAIMPTSILASSYVPISLPASSTLATSTTFVTPFTPTMSTSTITHAFAVKAVPTTTAVSQCLP</sequence>
<dbReference type="EMBL" id="CM045768">
    <property type="protein sequence ID" value="KAI7984322.1"/>
    <property type="molecule type" value="Genomic_DNA"/>
</dbReference>
<evidence type="ECO:0000313" key="1">
    <source>
        <dbReference type="EMBL" id="KAI7984322.1"/>
    </source>
</evidence>
<protein>
    <submittedName>
        <fullName evidence="1">Armadillo repeat-containing protein 8</fullName>
    </submittedName>
</protein>
<keyword evidence="2" id="KW-1185">Reference proteome</keyword>
<organism evidence="1 2">
    <name type="scientific">Camellia lanceoleosa</name>
    <dbReference type="NCBI Taxonomy" id="1840588"/>
    <lineage>
        <taxon>Eukaryota</taxon>
        <taxon>Viridiplantae</taxon>
        <taxon>Streptophyta</taxon>
        <taxon>Embryophyta</taxon>
        <taxon>Tracheophyta</taxon>
        <taxon>Spermatophyta</taxon>
        <taxon>Magnoliopsida</taxon>
        <taxon>eudicotyledons</taxon>
        <taxon>Gunneridae</taxon>
        <taxon>Pentapetalae</taxon>
        <taxon>asterids</taxon>
        <taxon>Ericales</taxon>
        <taxon>Theaceae</taxon>
        <taxon>Camellia</taxon>
    </lineage>
</organism>
<dbReference type="Proteomes" id="UP001060215">
    <property type="component" value="Chromosome 11"/>
</dbReference>
<proteinExistence type="predicted"/>
<accession>A0ACC0F7K8</accession>